<evidence type="ECO:0000256" key="1">
    <source>
        <dbReference type="ARBA" id="ARBA00022614"/>
    </source>
</evidence>
<evidence type="ECO:0000259" key="4">
    <source>
        <dbReference type="Pfam" id="PF08263"/>
    </source>
</evidence>
<protein>
    <recommendedName>
        <fullName evidence="4">Leucine-rich repeat-containing N-terminal plant-type domain-containing protein</fullName>
    </recommendedName>
</protein>
<reference evidence="5" key="2">
    <citation type="submission" date="2021-02" db="EMBL/GenBank/DDBJ databases">
        <authorList>
            <person name="Kimball J.A."/>
            <person name="Haas M.W."/>
            <person name="Macchietto M."/>
            <person name="Kono T."/>
            <person name="Duquette J."/>
            <person name="Shao M."/>
        </authorList>
    </citation>
    <scope>NUCLEOTIDE SEQUENCE</scope>
    <source>
        <tissue evidence="5">Fresh leaf tissue</tissue>
    </source>
</reference>
<organism evidence="5 6">
    <name type="scientific">Zizania palustris</name>
    <name type="common">Northern wild rice</name>
    <dbReference type="NCBI Taxonomy" id="103762"/>
    <lineage>
        <taxon>Eukaryota</taxon>
        <taxon>Viridiplantae</taxon>
        <taxon>Streptophyta</taxon>
        <taxon>Embryophyta</taxon>
        <taxon>Tracheophyta</taxon>
        <taxon>Spermatophyta</taxon>
        <taxon>Magnoliopsida</taxon>
        <taxon>Liliopsida</taxon>
        <taxon>Poales</taxon>
        <taxon>Poaceae</taxon>
        <taxon>BOP clade</taxon>
        <taxon>Oryzoideae</taxon>
        <taxon>Oryzeae</taxon>
        <taxon>Zizaniinae</taxon>
        <taxon>Zizania</taxon>
    </lineage>
</organism>
<keyword evidence="6" id="KW-1185">Reference proteome</keyword>
<keyword evidence="3" id="KW-0472">Membrane</keyword>
<dbReference type="Pfam" id="PF08263">
    <property type="entry name" value="LRRNT_2"/>
    <property type="match status" value="1"/>
</dbReference>
<reference evidence="5" key="1">
    <citation type="journal article" date="2021" name="bioRxiv">
        <title>Whole Genome Assembly and Annotation of Northern Wild Rice, Zizania palustris L., Supports a Whole Genome Duplication in the Zizania Genus.</title>
        <authorList>
            <person name="Haas M."/>
            <person name="Kono T."/>
            <person name="Macchietto M."/>
            <person name="Millas R."/>
            <person name="McGilp L."/>
            <person name="Shao M."/>
            <person name="Duquette J."/>
            <person name="Hirsch C.N."/>
            <person name="Kimball J."/>
        </authorList>
    </citation>
    <scope>NUCLEOTIDE SEQUENCE</scope>
    <source>
        <tissue evidence="5">Fresh leaf tissue</tissue>
    </source>
</reference>
<dbReference type="AlphaFoldDB" id="A0A8J5SEQ7"/>
<feature type="domain" description="Leucine-rich repeat-containing N-terminal plant-type" evidence="4">
    <location>
        <begin position="33"/>
        <end position="67"/>
    </location>
</feature>
<proteinExistence type="predicted"/>
<accession>A0A8J5SEQ7</accession>
<dbReference type="InterPro" id="IPR013210">
    <property type="entry name" value="LRR_N_plant-typ"/>
</dbReference>
<evidence type="ECO:0000313" key="6">
    <source>
        <dbReference type="Proteomes" id="UP000729402"/>
    </source>
</evidence>
<sequence>MDMAAASDLYMAFDDVDVVAMDFLMWFLMVCVALLRIKGMIDVDIFDVLLHWEEGNSSPCSWLDVDCGVLG</sequence>
<dbReference type="Proteomes" id="UP000729402">
    <property type="component" value="Unassembled WGS sequence"/>
</dbReference>
<keyword evidence="3" id="KW-1133">Transmembrane helix</keyword>
<keyword evidence="3" id="KW-0812">Transmembrane</keyword>
<feature type="transmembrane region" description="Helical" evidence="3">
    <location>
        <begin position="18"/>
        <end position="37"/>
    </location>
</feature>
<keyword evidence="1" id="KW-0433">Leucine-rich repeat</keyword>
<evidence type="ECO:0000313" key="5">
    <source>
        <dbReference type="EMBL" id="KAG8061702.1"/>
    </source>
</evidence>
<evidence type="ECO:0000256" key="3">
    <source>
        <dbReference type="SAM" id="Phobius"/>
    </source>
</evidence>
<gene>
    <name evidence="5" type="ORF">GUJ93_ZPchr0003g17850</name>
</gene>
<evidence type="ECO:0000256" key="2">
    <source>
        <dbReference type="ARBA" id="ARBA00022737"/>
    </source>
</evidence>
<dbReference type="EMBL" id="JAAALK010000286">
    <property type="protein sequence ID" value="KAG8061702.1"/>
    <property type="molecule type" value="Genomic_DNA"/>
</dbReference>
<comment type="caution">
    <text evidence="5">The sequence shown here is derived from an EMBL/GenBank/DDBJ whole genome shotgun (WGS) entry which is preliminary data.</text>
</comment>
<keyword evidence="2" id="KW-0677">Repeat</keyword>
<name>A0A8J5SEQ7_ZIZPA</name>